<evidence type="ECO:0000313" key="7">
    <source>
        <dbReference type="Proteomes" id="UP000663831"/>
    </source>
</evidence>
<feature type="compositionally biased region" description="Polar residues" evidence="3">
    <location>
        <begin position="1157"/>
        <end position="1179"/>
    </location>
</feature>
<dbReference type="AlphaFoldDB" id="A0A8H2WT70"/>
<dbReference type="Gene3D" id="3.40.50.1820">
    <property type="entry name" value="alpha/beta hydrolase"/>
    <property type="match status" value="1"/>
</dbReference>
<feature type="domain" description="AB hydrolase-1" evidence="4">
    <location>
        <begin position="102"/>
        <end position="304"/>
    </location>
</feature>
<proteinExistence type="inferred from homology"/>
<feature type="region of interest" description="Disordered" evidence="3">
    <location>
        <begin position="753"/>
        <end position="781"/>
    </location>
</feature>
<feature type="region of interest" description="Disordered" evidence="3">
    <location>
        <begin position="1200"/>
        <end position="1219"/>
    </location>
</feature>
<dbReference type="Pfam" id="PF00561">
    <property type="entry name" value="Abhydrolase_1"/>
    <property type="match status" value="1"/>
</dbReference>
<feature type="region of interest" description="Disordered" evidence="3">
    <location>
        <begin position="675"/>
        <end position="734"/>
    </location>
</feature>
<name>A0A8H2WT70_9AGAM</name>
<feature type="domain" description="Peptidase S33 tripeptidyl aminopeptidase-like C-terminal" evidence="5">
    <location>
        <begin position="467"/>
        <end position="566"/>
    </location>
</feature>
<dbReference type="InterPro" id="IPR051601">
    <property type="entry name" value="Serine_prot/Carboxylest_S33"/>
</dbReference>
<dbReference type="InterPro" id="IPR029058">
    <property type="entry name" value="AB_hydrolase_fold"/>
</dbReference>
<feature type="region of interest" description="Disordered" evidence="3">
    <location>
        <begin position="1031"/>
        <end position="1054"/>
    </location>
</feature>
<dbReference type="SUPFAM" id="SSF53474">
    <property type="entry name" value="alpha/beta-Hydrolases"/>
    <property type="match status" value="1"/>
</dbReference>
<feature type="compositionally biased region" description="Basic residues" evidence="3">
    <location>
        <begin position="677"/>
        <end position="694"/>
    </location>
</feature>
<feature type="compositionally biased region" description="Low complexity" evidence="3">
    <location>
        <begin position="1088"/>
        <end position="1098"/>
    </location>
</feature>
<feature type="region of interest" description="Disordered" evidence="3">
    <location>
        <begin position="1085"/>
        <end position="1179"/>
    </location>
</feature>
<dbReference type="PANTHER" id="PTHR43248">
    <property type="entry name" value="2-SUCCINYL-6-HYDROXY-2,4-CYCLOHEXADIENE-1-CARBOXYLATE SYNTHASE"/>
    <property type="match status" value="1"/>
</dbReference>
<evidence type="ECO:0000256" key="3">
    <source>
        <dbReference type="SAM" id="MobiDB-lite"/>
    </source>
</evidence>
<evidence type="ECO:0000256" key="1">
    <source>
        <dbReference type="ARBA" id="ARBA00010088"/>
    </source>
</evidence>
<dbReference type="Proteomes" id="UP000663831">
    <property type="component" value="Unassembled WGS sequence"/>
</dbReference>
<organism evidence="6 7">
    <name type="scientific">Rhizoctonia solani</name>
    <dbReference type="NCBI Taxonomy" id="456999"/>
    <lineage>
        <taxon>Eukaryota</taxon>
        <taxon>Fungi</taxon>
        <taxon>Dikarya</taxon>
        <taxon>Basidiomycota</taxon>
        <taxon>Agaricomycotina</taxon>
        <taxon>Agaricomycetes</taxon>
        <taxon>Cantharellales</taxon>
        <taxon>Ceratobasidiaceae</taxon>
        <taxon>Rhizoctonia</taxon>
    </lineage>
</organism>
<sequence>MSSDKSPHPEHSKSRPIWACAALAPSRLFVACLIILQLGYHLYKRHSTVASGITWWPCPDITTTQCAYLSVPRDYVTPGDTVSVFLRKVPATVPRNMYLGSILINPGGPGGSGSKTAATLGPKLSAIVDGRYDIIGFDPRGVNMTVPKLGCYANQAQAVHSTYKQTLLGLPYDARGSDSLPVDTRAHMEHAYLKRLNASFTTTSLACFENGNKPMLESVSTAFVVQDMERIVDALGQDGLHFWGFSYGTILGSTFAAMRPHLVKRMVLDGVSNAETYHKDMYQWGIDGLTDTQKTLDGFFDACAQAGPERCAFAQSPTGKVGTNGTELHARLEALYSRLRDEPVPVPKSSTGPGILTASDLKRVIFNGLYSPKVWPEVAKAIAQAEAGDPQLVYDREYNDFETIKPSNGNENLFNRYMESQSSAVTTSAIMCSDSEKPAPKSLDEYADYIHTLGKLAPIGEIWAMWTGFCASWKIRPGQRYDGPWTVEEGLQTTRFPILYASLDADPVTPLSAAQKMVQSFGNQSAALLVQEGFGHCTVAHPSLCTAKAIRDYFLEGKVPAPGMVCKPEPGYLFPGNETKSVSTMSVGDQKLWYALEGLERVVLSLPPPPPPPSPSFSFTRDQLDILNTMVVLSSFTSLLALAASVHARPYHPETEALGEFPLPALVPRHGELEARGRHHHHQHHHHHKHKHHNRDVEDLDLAKDEDATDLRIPQKRHVGHSLDRQKRKDHHRTKVYADDPVVISGDHNHVHTHTHGGHRHGHHGHGHGHHRHHGHGHGHGTKVYADDPLIVSGNGNHVHSHSHKKRFGVCEDDNLLEMSHRPVSGMLFDPTWNGFQHSVPVDLRRDLNSESRMKRRGHPLDLARRGLMDSLVPLLAPIPGIAGVIDIVGSLSHVVLSNTLASLIISSKPTAGAMGIQSAEGEQLPGYSINASNSTSTTMYLVPQDGVQANLGPKEKPVLVTMPMLQTKDNTVKLYCASYDPNSASPSQLSSQPCVYNPNAGLDTNGTSTRMSQLFAWNIEDGSISPLWTKQEGSSQVEAASAPSGNSDPGHVGGYVIGGAPSVNVADAGRSAPSQFSMVFRTHPAMSSESDSSTESTILASDASSDEESQPPQPVDGDLDDQDASLGSDDEQGSPIVAGANDESSQEEGATMAQDEPTSSSSIDQSATPLATSGPTSTAMQAEIVTSTFTMLVAPTQSLDAAAATDSTTSVAPSSTMM</sequence>
<dbReference type="InterPro" id="IPR000073">
    <property type="entry name" value="AB_hydrolase_1"/>
</dbReference>
<dbReference type="EMBL" id="CAJMWV010000575">
    <property type="protein sequence ID" value="CAE6405005.1"/>
    <property type="molecule type" value="Genomic_DNA"/>
</dbReference>
<reference evidence="6" key="1">
    <citation type="submission" date="2021-01" db="EMBL/GenBank/DDBJ databases">
        <authorList>
            <person name="Kaushik A."/>
        </authorList>
    </citation>
    <scope>NUCLEOTIDE SEQUENCE</scope>
    <source>
        <strain evidence="6">AG3-1AP</strain>
    </source>
</reference>
<feature type="compositionally biased region" description="Polar residues" evidence="3">
    <location>
        <begin position="1031"/>
        <end position="1048"/>
    </location>
</feature>
<accession>A0A8H2WT70</accession>
<evidence type="ECO:0000313" key="6">
    <source>
        <dbReference type="EMBL" id="CAE6405005.1"/>
    </source>
</evidence>
<keyword evidence="2" id="KW-0378">Hydrolase</keyword>
<dbReference type="Pfam" id="PF08386">
    <property type="entry name" value="Abhydrolase_4"/>
    <property type="match status" value="1"/>
</dbReference>
<comment type="caution">
    <text evidence="6">The sequence shown here is derived from an EMBL/GenBank/DDBJ whole genome shotgun (WGS) entry which is preliminary data.</text>
</comment>
<dbReference type="InterPro" id="IPR013595">
    <property type="entry name" value="Pept_S33_TAP-like_C"/>
</dbReference>
<evidence type="ECO:0000259" key="5">
    <source>
        <dbReference type="Pfam" id="PF08386"/>
    </source>
</evidence>
<dbReference type="PANTHER" id="PTHR43248:SF25">
    <property type="entry name" value="AB HYDROLASE-1 DOMAIN-CONTAINING PROTEIN-RELATED"/>
    <property type="match status" value="1"/>
</dbReference>
<feature type="compositionally biased region" description="Acidic residues" evidence="3">
    <location>
        <begin position="1118"/>
        <end position="1133"/>
    </location>
</feature>
<evidence type="ECO:0000256" key="2">
    <source>
        <dbReference type="ARBA" id="ARBA00022801"/>
    </source>
</evidence>
<gene>
    <name evidence="6" type="ORF">RDB_LOCUS17211</name>
</gene>
<dbReference type="GO" id="GO:0016787">
    <property type="term" value="F:hydrolase activity"/>
    <property type="evidence" value="ECO:0007669"/>
    <property type="project" value="UniProtKB-KW"/>
</dbReference>
<comment type="similarity">
    <text evidence="1">Belongs to the peptidase S33 family.</text>
</comment>
<protein>
    <submittedName>
        <fullName evidence="6">Uncharacterized protein</fullName>
    </submittedName>
</protein>
<feature type="compositionally biased region" description="Basic and acidic residues" evidence="3">
    <location>
        <begin position="695"/>
        <end position="710"/>
    </location>
</feature>
<evidence type="ECO:0000259" key="4">
    <source>
        <dbReference type="Pfam" id="PF00561"/>
    </source>
</evidence>